<dbReference type="PANTHER" id="PTHR15615:SF118">
    <property type="entry name" value="CYCLIN, HYPOTHETICAL (EUROFUNG)"/>
    <property type="match status" value="1"/>
</dbReference>
<dbReference type="Pfam" id="PF08613">
    <property type="entry name" value="Cyclin"/>
    <property type="match status" value="1"/>
</dbReference>
<dbReference type="AlphaFoldDB" id="A0AA43QQJ1"/>
<gene>
    <name evidence="1" type="ORF">OHK93_008559</name>
</gene>
<dbReference type="InterPro" id="IPR036915">
    <property type="entry name" value="Cyclin-like_sf"/>
</dbReference>
<reference evidence="1" key="1">
    <citation type="journal article" date="2023" name="Genome Biol. Evol.">
        <title>First Whole Genome Sequence and Flow Cytometry Genome Size Data for the Lichen-Forming Fungus Ramalina farinacea (Ascomycota).</title>
        <authorList>
            <person name="Llewellyn T."/>
            <person name="Mian S."/>
            <person name="Hill R."/>
            <person name="Leitch I.J."/>
            <person name="Gaya E."/>
        </authorList>
    </citation>
    <scope>NUCLEOTIDE SEQUENCE</scope>
    <source>
        <strain evidence="1">LIQ254RAFAR</strain>
    </source>
</reference>
<organism evidence="1 2">
    <name type="scientific">Ramalina farinacea</name>
    <dbReference type="NCBI Taxonomy" id="258253"/>
    <lineage>
        <taxon>Eukaryota</taxon>
        <taxon>Fungi</taxon>
        <taxon>Dikarya</taxon>
        <taxon>Ascomycota</taxon>
        <taxon>Pezizomycotina</taxon>
        <taxon>Lecanoromycetes</taxon>
        <taxon>OSLEUM clade</taxon>
        <taxon>Lecanoromycetidae</taxon>
        <taxon>Lecanorales</taxon>
        <taxon>Lecanorineae</taxon>
        <taxon>Ramalinaceae</taxon>
        <taxon>Ramalina</taxon>
    </lineage>
</organism>
<proteinExistence type="predicted"/>
<dbReference type="CDD" id="cd20557">
    <property type="entry name" value="CYCLIN_ScPCL1-like"/>
    <property type="match status" value="1"/>
</dbReference>
<dbReference type="SUPFAM" id="SSF47954">
    <property type="entry name" value="Cyclin-like"/>
    <property type="match status" value="1"/>
</dbReference>
<accession>A0AA43QQJ1</accession>
<evidence type="ECO:0000313" key="1">
    <source>
        <dbReference type="EMBL" id="MDI1489281.1"/>
    </source>
</evidence>
<dbReference type="Gene3D" id="1.10.472.10">
    <property type="entry name" value="Cyclin-like"/>
    <property type="match status" value="1"/>
</dbReference>
<keyword evidence="2" id="KW-1185">Reference proteome</keyword>
<protein>
    <recommendedName>
        <fullName evidence="3">Cyclin</fullName>
    </recommendedName>
</protein>
<name>A0AA43QQJ1_9LECA</name>
<sequence>MPHNSSMLPLIISSDLEDTQQLLPSIELLGLEAGCQCYWGSPSNGQNLTSQLGWASDLQELLIKKTSLKTVPNMHDLDYGFPRPLYVQDHNSHRDVTPIVEPDTSGHENHCKTNVSHAGSIHSRGNSKAEPFYKAYASAKQRNSPAVRTEQPWQQPAATQEPCNEDAIAPHLQIPTTVNNSGRSLAELAAQITCLFWFESLTDRMLLVDDVAWPLPEWRYPLVPDATPTTGFLKWVTTILSMTQVSQNVVLLALLFIHRLKKLNPAVKGKTGSEYRLLTIALMLGNKFLDDNTYTNKTWADVSGISVSEIHVMEVEFLSNMRYSLYASKKEWAEWHIKLARFSIYYSETPEHIVKFELTSFNAQWSSRDGHLYSALDEFSLPMAAPSSKQSQWRKPWSSHHTWTFSTSSITRTGNGNGVSISKQAITTGAAVAIAPNGESLFG</sequence>
<evidence type="ECO:0008006" key="3">
    <source>
        <dbReference type="Google" id="ProtNLM"/>
    </source>
</evidence>
<dbReference type="GO" id="GO:0000307">
    <property type="term" value="C:cyclin-dependent protein kinase holoenzyme complex"/>
    <property type="evidence" value="ECO:0007669"/>
    <property type="project" value="TreeGrafter"/>
</dbReference>
<dbReference type="GO" id="GO:0019901">
    <property type="term" value="F:protein kinase binding"/>
    <property type="evidence" value="ECO:0007669"/>
    <property type="project" value="InterPro"/>
</dbReference>
<dbReference type="InterPro" id="IPR013922">
    <property type="entry name" value="Cyclin_PHO80-like"/>
</dbReference>
<dbReference type="PANTHER" id="PTHR15615">
    <property type="match status" value="1"/>
</dbReference>
<comment type="caution">
    <text evidence="1">The sequence shown here is derived from an EMBL/GenBank/DDBJ whole genome shotgun (WGS) entry which is preliminary data.</text>
</comment>
<dbReference type="EMBL" id="JAPUFD010000009">
    <property type="protein sequence ID" value="MDI1489281.1"/>
    <property type="molecule type" value="Genomic_DNA"/>
</dbReference>
<dbReference type="Proteomes" id="UP001161017">
    <property type="component" value="Unassembled WGS sequence"/>
</dbReference>
<dbReference type="GO" id="GO:0016538">
    <property type="term" value="F:cyclin-dependent protein serine/threonine kinase regulator activity"/>
    <property type="evidence" value="ECO:0007669"/>
    <property type="project" value="TreeGrafter"/>
</dbReference>
<dbReference type="GO" id="GO:0005634">
    <property type="term" value="C:nucleus"/>
    <property type="evidence" value="ECO:0007669"/>
    <property type="project" value="TreeGrafter"/>
</dbReference>
<evidence type="ECO:0000313" key="2">
    <source>
        <dbReference type="Proteomes" id="UP001161017"/>
    </source>
</evidence>